<organism evidence="1 2">
    <name type="scientific">Leptospira weilii serovar Ranarum str. ICFT</name>
    <dbReference type="NCBI Taxonomy" id="1218598"/>
    <lineage>
        <taxon>Bacteria</taxon>
        <taxon>Pseudomonadati</taxon>
        <taxon>Spirochaetota</taxon>
        <taxon>Spirochaetia</taxon>
        <taxon>Leptospirales</taxon>
        <taxon>Leptospiraceae</taxon>
        <taxon>Leptospira</taxon>
    </lineage>
</organism>
<sequence length="551" mass="63480">MATEEKKINKCLQNNIEDPSLRQVRNDLIFELVKSLGYDIRLDRQRTLTTDDDPKSNSRVARISKELTYKSFYPKGQWQLNLSIVKHFSSLLINPEFQLDNESILKNKIGNIALFQHPHSHVICIDVDTHDSIGIENSQIGHSSVVECLYNLTGVYPLFSEYSMLNRGFHLFYYINKSFNVESFGRLVKERLRREFSFISSIDVRDCFTQCVRLPLGGDYVGYNVELNKESRNLDEVYGWVKEKLDSKDCIVNFEEIVQDIRMVTPELLPVEFQPLEIGASIWERIGVTGTKTPIGYDDIKITAGNRVAGDGLLWKLAFRCVRNSETYDMFKRLVFLCNVDSKDLTELSGASIQKQDKILKSLYEYAIKKYQESGASYRDSLGFFSNLELLTELDEFNIEEAVGRNTNKNISKQNLNLMTQEFVGKHNYECKYPRTISAKAHLKKETKERLKYGVQFPLNYVEKAKEFHLLKGAPNTLRSVIYNKLGLFSQCGGYFKNENGSSCKQFKLNYVNEYNSGNKYMDPTISITHEGELAAPLMENIYYVSDTNNE</sequence>
<comment type="caution">
    <text evidence="1">The sequence shown here is derived from an EMBL/GenBank/DDBJ whole genome shotgun (WGS) entry which is preliminary data.</text>
</comment>
<name>N1WHU1_9LEPT</name>
<dbReference type="Proteomes" id="UP000012313">
    <property type="component" value="Unassembled WGS sequence"/>
</dbReference>
<reference evidence="1" key="1">
    <citation type="submission" date="2013-03" db="EMBL/GenBank/DDBJ databases">
        <authorList>
            <person name="Harkins D.M."/>
            <person name="Durkin A.S."/>
            <person name="Brinkac L.M."/>
            <person name="Haft D.H."/>
            <person name="Selengut J.D."/>
            <person name="Sanka R."/>
            <person name="DePew J."/>
            <person name="Purushe J."/>
            <person name="Hartskeerl R.A."/>
            <person name="Ahmed A."/>
            <person name="van der Linden H."/>
            <person name="Goris M.G.A."/>
            <person name="Vinetz J.M."/>
            <person name="Sutton G.G."/>
            <person name="Nierman W.C."/>
            <person name="Fouts D.E."/>
        </authorList>
    </citation>
    <scope>NUCLEOTIDE SEQUENCE [LARGE SCALE GENOMIC DNA]</scope>
    <source>
        <strain evidence="1">ICFT</strain>
    </source>
</reference>
<keyword evidence="2" id="KW-1185">Reference proteome</keyword>
<dbReference type="OrthoDB" id="340889at2"/>
<evidence type="ECO:0000313" key="1">
    <source>
        <dbReference type="EMBL" id="EMY76709.1"/>
    </source>
</evidence>
<dbReference type="EMBL" id="AOHC02000041">
    <property type="protein sequence ID" value="EMY76709.1"/>
    <property type="molecule type" value="Genomic_DNA"/>
</dbReference>
<protein>
    <submittedName>
        <fullName evidence="1">Uncharacterized protein</fullName>
    </submittedName>
</protein>
<dbReference type="AlphaFoldDB" id="N1WHU1"/>
<dbReference type="RefSeq" id="WP_003005794.1">
    <property type="nucleotide sequence ID" value="NZ_AOHC02000041.1"/>
</dbReference>
<proteinExistence type="predicted"/>
<evidence type="ECO:0000313" key="2">
    <source>
        <dbReference type="Proteomes" id="UP000012313"/>
    </source>
</evidence>
<accession>N1WHU1</accession>
<dbReference type="STRING" id="1218598.LEP1GSC060_3463"/>
<gene>
    <name evidence="1" type="ORF">LEP1GSC060_3463</name>
</gene>